<dbReference type="RefSeq" id="XP_025345230.1">
    <property type="nucleotide sequence ID" value="XM_025495158.1"/>
</dbReference>
<keyword evidence="7 13" id="KW-0030">Aminoacyl-tRNA synthetase</keyword>
<dbReference type="EC" id="6.1.1.4" evidence="2"/>
<name>A0A316TYC8_9BASI</name>
<feature type="domain" description="Aminoacyl-tRNA synthetase class Ia" evidence="11">
    <location>
        <begin position="83"/>
        <end position="147"/>
    </location>
</feature>
<sequence>MAPKEAASSAASAPTGAKGGAVDANGGPIQLENTAKRDYLTDLEKKYQQFWAESKFFEVDSPMQSGEPGLENMTPEEIREKYPKWFGTFPYAYMNGSLHLGHAFSLSKVEFAVGYERMKGRRALFPWAFHCTGMPIKSASDKLINEIEKFGPNFDKYQDEEEAEAKLQPDAALDTSSLTQSNVAKAPKAKILAKTGGVKYQFQILENMGVPREEISQFADPVHWLRYFPPIAKADTALLGARLDWRRAFLTTDINPYYDSFVRWQMNLLRAQQRVAFGERYTIYSPKDGQPCMDHDRSSGEALGPQEYTALKMEVSQWGERAGDIASKVAGKKVFFIAATLRPETMYGQTNCFVGPSIEYGLFQINDSEVYLCTERAARNMAFQGITKERGQVSKIVSVKGEELLGTKIKAPNGYHPEVYILPMQSVLATKGTGVVTSVPSDSPDDYINLMELRKKAAYYKIEPEWASLDPFPVLSTPSYGDMTAEFLVKKLRIQSPKDAVPLAEAKDLAYKEGFYSGTMVFGPYKGQSVQDAKPKVRDQMIADGLAFAYAEPEGQIISRSNDECVVALIDQWYIDYGEESWKQIAKKLVDRMNLFQPETRKAFEGVLDWLHQWACARSYGLGSKLPWDTQFLVESLSDSTIYMSYYTIAHLLQGGVEDGSVVGPLGIKAEELTDDVWSYILQDAALPTSSSIDPAKLETLRREFRYFYPFDLRSSGKDLIPNHLTFCIYNHASIFPEEHWPKAIRVNGHLMLNGKKMSKSTGNSLTLRQSVQKFGADATRLSLADAGDSIEDANFEEKTANANILRLHTLLLWCDEVLSKENISKLRTGPRESYTFWDRVFENDVNGLIQQTESLYEKALYKDVCKFGFYEMQSARDLYRDATVEQGMHVDLVKLWIRTQALLIAPIAPHFSEHIYRQTLGESGSVQTALFPKPSAPVSKAISDSAQYVRGLVKTIRDAELSIVKKKSKGKDVRAYDERAPKAVRIFIAKSFPAIQDSCVAAIKNNFNASTGEVNDVKVREELGAQGLLKDKRAMPFVIGFKKRLAEFGPDSFNRILPFSEEEALKDAESYLKRTLGFSALYVDSAEEALGKQDEYVGKDGFELRQVELAEPGSPGFAFWNTQ</sequence>
<dbReference type="InterPro" id="IPR002300">
    <property type="entry name" value="aa-tRNA-synth_Ia"/>
</dbReference>
<dbReference type="FunFam" id="3.90.740.10:FF:000001">
    <property type="entry name" value="Leucine--tRNA ligase, cytoplasmic"/>
    <property type="match status" value="1"/>
</dbReference>
<dbReference type="GO" id="GO:0004823">
    <property type="term" value="F:leucine-tRNA ligase activity"/>
    <property type="evidence" value="ECO:0007669"/>
    <property type="project" value="UniProtKB-EC"/>
</dbReference>
<dbReference type="Gene3D" id="1.10.730.10">
    <property type="entry name" value="Isoleucyl-tRNA Synthetase, Domain 1"/>
    <property type="match status" value="1"/>
</dbReference>
<dbReference type="SUPFAM" id="SSF50677">
    <property type="entry name" value="ValRS/IleRS/LeuRS editing domain"/>
    <property type="match status" value="1"/>
</dbReference>
<dbReference type="GO" id="GO:0005524">
    <property type="term" value="F:ATP binding"/>
    <property type="evidence" value="ECO:0007669"/>
    <property type="project" value="UniProtKB-KW"/>
</dbReference>
<evidence type="ECO:0000256" key="10">
    <source>
        <dbReference type="SAM" id="MobiDB-lite"/>
    </source>
</evidence>
<dbReference type="InterPro" id="IPR009008">
    <property type="entry name" value="Val/Leu/Ile-tRNA-synth_edit"/>
</dbReference>
<feature type="compositionally biased region" description="Low complexity" evidence="10">
    <location>
        <begin position="1"/>
        <end position="16"/>
    </location>
</feature>
<dbReference type="InterPro" id="IPR004493">
    <property type="entry name" value="Leu-tRNA-synth_Ia_arc/euk"/>
</dbReference>
<dbReference type="OrthoDB" id="10249672at2759"/>
<dbReference type="Proteomes" id="UP000245942">
    <property type="component" value="Unassembled WGS sequence"/>
</dbReference>
<dbReference type="Gene3D" id="3.90.740.10">
    <property type="entry name" value="Valyl/Leucyl/Isoleucyl-tRNA synthetase, editing domain"/>
    <property type="match status" value="1"/>
</dbReference>
<dbReference type="InterPro" id="IPR009080">
    <property type="entry name" value="tRNAsynth_Ia_anticodon-bd"/>
</dbReference>
<accession>A0A316TYC8</accession>
<evidence type="ECO:0000256" key="5">
    <source>
        <dbReference type="ARBA" id="ARBA00022840"/>
    </source>
</evidence>
<dbReference type="EMBL" id="KZ819338">
    <property type="protein sequence ID" value="PWN18070.1"/>
    <property type="molecule type" value="Genomic_DNA"/>
</dbReference>
<keyword evidence="5" id="KW-0067">ATP-binding</keyword>
<evidence type="ECO:0000256" key="4">
    <source>
        <dbReference type="ARBA" id="ARBA00022741"/>
    </source>
</evidence>
<feature type="region of interest" description="Disordered" evidence="10">
    <location>
        <begin position="1"/>
        <end position="29"/>
    </location>
</feature>
<evidence type="ECO:0000256" key="6">
    <source>
        <dbReference type="ARBA" id="ARBA00022917"/>
    </source>
</evidence>
<dbReference type="Pfam" id="PF00133">
    <property type="entry name" value="tRNA-synt_1"/>
    <property type="match status" value="2"/>
</dbReference>
<gene>
    <name evidence="13" type="ORF">BCV69DRAFT_314912</name>
</gene>
<comment type="catalytic activity">
    <reaction evidence="9">
        <text>tRNA(Leu) + L-leucine + ATP = L-leucyl-tRNA(Leu) + AMP + diphosphate</text>
        <dbReference type="Rhea" id="RHEA:11688"/>
        <dbReference type="Rhea" id="RHEA-COMP:9613"/>
        <dbReference type="Rhea" id="RHEA-COMP:9622"/>
        <dbReference type="ChEBI" id="CHEBI:30616"/>
        <dbReference type="ChEBI" id="CHEBI:33019"/>
        <dbReference type="ChEBI" id="CHEBI:57427"/>
        <dbReference type="ChEBI" id="CHEBI:78442"/>
        <dbReference type="ChEBI" id="CHEBI:78494"/>
        <dbReference type="ChEBI" id="CHEBI:456215"/>
        <dbReference type="EC" id="6.1.1.4"/>
    </reaction>
</comment>
<dbReference type="NCBIfam" id="TIGR00395">
    <property type="entry name" value="leuS_arch"/>
    <property type="match status" value="1"/>
</dbReference>
<evidence type="ECO:0000259" key="12">
    <source>
        <dbReference type="Pfam" id="PF08264"/>
    </source>
</evidence>
<evidence type="ECO:0000256" key="7">
    <source>
        <dbReference type="ARBA" id="ARBA00023146"/>
    </source>
</evidence>
<dbReference type="GeneID" id="37016892"/>
<dbReference type="GO" id="GO:0002161">
    <property type="term" value="F:aminoacyl-tRNA deacylase activity"/>
    <property type="evidence" value="ECO:0007669"/>
    <property type="project" value="InterPro"/>
</dbReference>
<reference evidence="13 14" key="1">
    <citation type="journal article" date="2018" name="Mol. Biol. Evol.">
        <title>Broad Genomic Sampling Reveals a Smut Pathogenic Ancestry of the Fungal Clade Ustilaginomycotina.</title>
        <authorList>
            <person name="Kijpornyongpan T."/>
            <person name="Mondo S.J."/>
            <person name="Barry K."/>
            <person name="Sandor L."/>
            <person name="Lee J."/>
            <person name="Lipzen A."/>
            <person name="Pangilinan J."/>
            <person name="LaButti K."/>
            <person name="Hainaut M."/>
            <person name="Henrissat B."/>
            <person name="Grigoriev I.V."/>
            <person name="Spatafora J.W."/>
            <person name="Aime M.C."/>
        </authorList>
    </citation>
    <scope>NUCLEOTIDE SEQUENCE [LARGE SCALE GENOMIC DNA]</scope>
    <source>
        <strain evidence="13 14">MCA 4718</strain>
    </source>
</reference>
<evidence type="ECO:0000259" key="11">
    <source>
        <dbReference type="Pfam" id="PF00133"/>
    </source>
</evidence>
<proteinExistence type="inferred from homology"/>
<feature type="domain" description="Aminoacyl-tRNA synthetase class Ia" evidence="11">
    <location>
        <begin position="229"/>
        <end position="796"/>
    </location>
</feature>
<dbReference type="SUPFAM" id="SSF52374">
    <property type="entry name" value="Nucleotidylyl transferase"/>
    <property type="match status" value="1"/>
</dbReference>
<dbReference type="STRING" id="1684307.A0A316TYC8"/>
<protein>
    <recommendedName>
        <fullName evidence="2">leucine--tRNA ligase</fullName>
        <ecNumber evidence="2">6.1.1.4</ecNumber>
    </recommendedName>
    <alternativeName>
        <fullName evidence="8">Leucyl-tRNA synthetase</fullName>
    </alternativeName>
</protein>
<dbReference type="AlphaFoldDB" id="A0A316TYC8"/>
<dbReference type="PANTHER" id="PTHR45794:SF1">
    <property type="entry name" value="LEUCINE--TRNA LIGASE, CYTOPLASMIC"/>
    <property type="match status" value="1"/>
</dbReference>
<keyword evidence="14" id="KW-1185">Reference proteome</keyword>
<organism evidence="13 14">
    <name type="scientific">Pseudomicrostroma glucosiphilum</name>
    <dbReference type="NCBI Taxonomy" id="1684307"/>
    <lineage>
        <taxon>Eukaryota</taxon>
        <taxon>Fungi</taxon>
        <taxon>Dikarya</taxon>
        <taxon>Basidiomycota</taxon>
        <taxon>Ustilaginomycotina</taxon>
        <taxon>Exobasidiomycetes</taxon>
        <taxon>Microstromatales</taxon>
        <taxon>Microstromatales incertae sedis</taxon>
        <taxon>Pseudomicrostroma</taxon>
    </lineage>
</organism>
<evidence type="ECO:0000256" key="2">
    <source>
        <dbReference type="ARBA" id="ARBA00013164"/>
    </source>
</evidence>
<keyword evidence="6" id="KW-0648">Protein biosynthesis</keyword>
<dbReference type="InterPro" id="IPR014729">
    <property type="entry name" value="Rossmann-like_a/b/a_fold"/>
</dbReference>
<evidence type="ECO:0000313" key="14">
    <source>
        <dbReference type="Proteomes" id="UP000245942"/>
    </source>
</evidence>
<comment type="similarity">
    <text evidence="1">Belongs to the class-I aminoacyl-tRNA synthetase family.</text>
</comment>
<evidence type="ECO:0000256" key="3">
    <source>
        <dbReference type="ARBA" id="ARBA00022598"/>
    </source>
</evidence>
<dbReference type="Gene3D" id="3.40.50.620">
    <property type="entry name" value="HUPs"/>
    <property type="match status" value="1"/>
</dbReference>
<dbReference type="Pfam" id="PF08264">
    <property type="entry name" value="Anticodon_1"/>
    <property type="match status" value="1"/>
</dbReference>
<dbReference type="SUPFAM" id="SSF47323">
    <property type="entry name" value="Anticodon-binding domain of a subclass of class I aminoacyl-tRNA synthetases"/>
    <property type="match status" value="1"/>
</dbReference>
<evidence type="ECO:0000256" key="9">
    <source>
        <dbReference type="ARBA" id="ARBA00047469"/>
    </source>
</evidence>
<keyword evidence="3" id="KW-0436">Ligase</keyword>
<feature type="domain" description="Methionyl/Valyl/Leucyl/Isoleucyl-tRNA synthetase anticodon-binding" evidence="12">
    <location>
        <begin position="839"/>
        <end position="969"/>
    </location>
</feature>
<evidence type="ECO:0000313" key="13">
    <source>
        <dbReference type="EMBL" id="PWN18070.1"/>
    </source>
</evidence>
<evidence type="ECO:0000256" key="1">
    <source>
        <dbReference type="ARBA" id="ARBA00005594"/>
    </source>
</evidence>
<evidence type="ECO:0000256" key="8">
    <source>
        <dbReference type="ARBA" id="ARBA00030520"/>
    </source>
</evidence>
<dbReference type="InterPro" id="IPR013155">
    <property type="entry name" value="M/V/L/I-tRNA-synth_anticd-bd"/>
</dbReference>
<dbReference type="PANTHER" id="PTHR45794">
    <property type="entry name" value="LEUCYL-TRNA SYNTHETASE"/>
    <property type="match status" value="1"/>
</dbReference>
<dbReference type="GO" id="GO:0006429">
    <property type="term" value="P:leucyl-tRNA aminoacylation"/>
    <property type="evidence" value="ECO:0007669"/>
    <property type="project" value="InterPro"/>
</dbReference>
<keyword evidence="4" id="KW-0547">Nucleotide-binding</keyword>